<protein>
    <submittedName>
        <fullName evidence="1">Uncharacterized protein</fullName>
    </submittedName>
</protein>
<evidence type="ECO:0000313" key="2">
    <source>
        <dbReference type="Proteomes" id="UP001548189"/>
    </source>
</evidence>
<organism evidence="1 2">
    <name type="scientific">Aliikangiella maris</name>
    <dbReference type="NCBI Taxonomy" id="3162458"/>
    <lineage>
        <taxon>Bacteria</taxon>
        <taxon>Pseudomonadati</taxon>
        <taxon>Pseudomonadota</taxon>
        <taxon>Gammaproteobacteria</taxon>
        <taxon>Oceanospirillales</taxon>
        <taxon>Pleioneaceae</taxon>
        <taxon>Aliikangiella</taxon>
    </lineage>
</organism>
<gene>
    <name evidence="1" type="ORF">ABVT43_03755</name>
</gene>
<reference evidence="1 2" key="1">
    <citation type="submission" date="2024-06" db="EMBL/GenBank/DDBJ databases">
        <authorList>
            <person name="Li F."/>
        </authorList>
    </citation>
    <scope>NUCLEOTIDE SEQUENCE [LARGE SCALE GENOMIC DNA]</scope>
    <source>
        <strain evidence="1 2">GXAS 311</strain>
    </source>
</reference>
<dbReference type="Proteomes" id="UP001548189">
    <property type="component" value="Unassembled WGS sequence"/>
</dbReference>
<comment type="caution">
    <text evidence="1">The sequence shown here is derived from an EMBL/GenBank/DDBJ whole genome shotgun (WGS) entry which is preliminary data.</text>
</comment>
<name>A0ABV2BQM8_9GAMM</name>
<accession>A0ABV2BQM8</accession>
<evidence type="ECO:0000313" key="1">
    <source>
        <dbReference type="EMBL" id="MET1254237.1"/>
    </source>
</evidence>
<keyword evidence="2" id="KW-1185">Reference proteome</keyword>
<sequence length="523" mass="59365">MVNHPIKLKGSYLNQSSGDLTQPNIFAFQEQNFVESLLANLSSASGQEKLLQKQVSATSDDMMRLYQPVHRIFNLILLDACCLQYGEPRLAPEKILSSGFVIRKVSEKGQEYGWMKSQGKVVGWKPVNPIDTEYTDCLRNYDVDPNIRQQRILGSNRLILEQASPSINPYQDYSEDYQSLFLTPPKIMQQTRKTLLYGVMNLASQEMVEDDSINPPPFTKQNILQRLPVLLMQGGDERFTDSFPKPPTDALFRDTHAQSPPFAALKKLLSYLANEVGLFTGGQEVQNLKHLLQQIPVSFSPQRNSQSTNYYQFLLAAFQVFYGFPQDEQGQSQTLSAAFTPLQWPQFNTLQQQSLVNAIYATMSHRWQRVAPGETRYAGNNEYRLYAFIRVAGQSGCPVNTIWSAPTHRFKIVPWYESHDGVAPTQIELPDINTQTLKKLKPNVAFKVPESIQKFMDTINLNDILDGKKNEGSGIGFGMICGFSIPLITICAFIVLQIFLVLLNLLFWWLPFIKICIPFPKPK</sequence>
<dbReference type="EMBL" id="JBEVCJ010000003">
    <property type="protein sequence ID" value="MET1254237.1"/>
    <property type="molecule type" value="Genomic_DNA"/>
</dbReference>
<proteinExistence type="predicted"/>